<reference evidence="2" key="3">
    <citation type="submission" date="2023-05" db="EMBL/GenBank/DDBJ databases">
        <authorList>
            <person name="Smith C.H."/>
        </authorList>
    </citation>
    <scope>NUCLEOTIDE SEQUENCE</scope>
    <source>
        <strain evidence="2">CHS0354</strain>
        <tissue evidence="2">Mantle</tissue>
    </source>
</reference>
<reference evidence="2" key="1">
    <citation type="journal article" date="2021" name="Genome Biol. Evol.">
        <title>A High-Quality Reference Genome for a Parasitic Bivalve with Doubly Uniparental Inheritance (Bivalvia: Unionida).</title>
        <authorList>
            <person name="Smith C.H."/>
        </authorList>
    </citation>
    <scope>NUCLEOTIDE SEQUENCE</scope>
    <source>
        <strain evidence="2">CHS0354</strain>
    </source>
</reference>
<sequence length="124" mass="14173">MRSQASSSHIFTAAIFILDNASGVKFKNMDTQEDTTAKRNMRCTSECWSLWLVPNNDKVREEYGKLIYVNKAWKKNEKQQTTLNRYMKYPNQKKSPILGGSESNLPSISESDGAHTPCQRLPEL</sequence>
<evidence type="ECO:0000313" key="3">
    <source>
        <dbReference type="Proteomes" id="UP001195483"/>
    </source>
</evidence>
<organism evidence="2 3">
    <name type="scientific">Potamilus streckersoni</name>
    <dbReference type="NCBI Taxonomy" id="2493646"/>
    <lineage>
        <taxon>Eukaryota</taxon>
        <taxon>Metazoa</taxon>
        <taxon>Spiralia</taxon>
        <taxon>Lophotrochozoa</taxon>
        <taxon>Mollusca</taxon>
        <taxon>Bivalvia</taxon>
        <taxon>Autobranchia</taxon>
        <taxon>Heteroconchia</taxon>
        <taxon>Palaeoheterodonta</taxon>
        <taxon>Unionida</taxon>
        <taxon>Unionoidea</taxon>
        <taxon>Unionidae</taxon>
        <taxon>Ambleminae</taxon>
        <taxon>Lampsilini</taxon>
        <taxon>Potamilus</taxon>
    </lineage>
</organism>
<evidence type="ECO:0000313" key="2">
    <source>
        <dbReference type="EMBL" id="KAK3585027.1"/>
    </source>
</evidence>
<protein>
    <submittedName>
        <fullName evidence="2">Uncharacterized protein</fullName>
    </submittedName>
</protein>
<keyword evidence="3" id="KW-1185">Reference proteome</keyword>
<feature type="compositionally biased region" description="Polar residues" evidence="1">
    <location>
        <begin position="101"/>
        <end position="110"/>
    </location>
</feature>
<evidence type="ECO:0000256" key="1">
    <source>
        <dbReference type="SAM" id="MobiDB-lite"/>
    </source>
</evidence>
<dbReference type="AlphaFoldDB" id="A0AAE0S4C6"/>
<proteinExistence type="predicted"/>
<accession>A0AAE0S4C6</accession>
<gene>
    <name evidence="2" type="ORF">CHS0354_009874</name>
</gene>
<dbReference type="EMBL" id="JAEAOA010000628">
    <property type="protein sequence ID" value="KAK3585027.1"/>
    <property type="molecule type" value="Genomic_DNA"/>
</dbReference>
<dbReference type="Proteomes" id="UP001195483">
    <property type="component" value="Unassembled WGS sequence"/>
</dbReference>
<comment type="caution">
    <text evidence="2">The sequence shown here is derived from an EMBL/GenBank/DDBJ whole genome shotgun (WGS) entry which is preliminary data.</text>
</comment>
<feature type="region of interest" description="Disordered" evidence="1">
    <location>
        <begin position="84"/>
        <end position="124"/>
    </location>
</feature>
<reference evidence="2" key="2">
    <citation type="journal article" date="2021" name="Genome Biol. Evol.">
        <title>Developing a high-quality reference genome for a parasitic bivalve with doubly uniparental inheritance (Bivalvia: Unionida).</title>
        <authorList>
            <person name="Smith C.H."/>
        </authorList>
    </citation>
    <scope>NUCLEOTIDE SEQUENCE</scope>
    <source>
        <strain evidence="2">CHS0354</strain>
        <tissue evidence="2">Mantle</tissue>
    </source>
</reference>
<name>A0AAE0S4C6_9BIVA</name>